<dbReference type="InterPro" id="IPR029044">
    <property type="entry name" value="Nucleotide-diphossugar_trans"/>
</dbReference>
<proteinExistence type="inferred from homology"/>
<comment type="cofactor">
    <cofactor evidence="1">
        <name>Mg(2+)</name>
        <dbReference type="ChEBI" id="CHEBI:18420"/>
    </cofactor>
</comment>
<dbReference type="Gene3D" id="3.90.550.10">
    <property type="entry name" value="Spore Coat Polysaccharide Biosynthesis Protein SpsA, Chain A"/>
    <property type="match status" value="1"/>
</dbReference>
<dbReference type="InterPro" id="IPR001173">
    <property type="entry name" value="Glyco_trans_2-like"/>
</dbReference>
<dbReference type="PANTHER" id="PTHR48090">
    <property type="entry name" value="UNDECAPRENYL-PHOSPHATE 4-DEOXY-4-FORMAMIDO-L-ARABINOSE TRANSFERASE-RELATED"/>
    <property type="match status" value="1"/>
</dbReference>
<dbReference type="AlphaFoldDB" id="A0A381X2N1"/>
<gene>
    <name evidence="7" type="ORF">METZ01_LOCUS111281</name>
</gene>
<dbReference type="PANTHER" id="PTHR48090:SF10">
    <property type="entry name" value="GLUCOSYL-3-PHOSPHOGLYCERATE SYNTHASE"/>
    <property type="match status" value="1"/>
</dbReference>
<evidence type="ECO:0000256" key="4">
    <source>
        <dbReference type="ARBA" id="ARBA00022679"/>
    </source>
</evidence>
<feature type="domain" description="Glycosyltransferase 2-like" evidence="6">
    <location>
        <begin position="3"/>
        <end position="115"/>
    </location>
</feature>
<protein>
    <recommendedName>
        <fullName evidence="6">Glycosyltransferase 2-like domain-containing protein</fullName>
    </recommendedName>
</protein>
<evidence type="ECO:0000256" key="2">
    <source>
        <dbReference type="ARBA" id="ARBA00006739"/>
    </source>
</evidence>
<dbReference type="CDD" id="cd00761">
    <property type="entry name" value="Glyco_tranf_GTA_type"/>
    <property type="match status" value="1"/>
</dbReference>
<organism evidence="7">
    <name type="scientific">marine metagenome</name>
    <dbReference type="NCBI Taxonomy" id="408172"/>
    <lineage>
        <taxon>unclassified sequences</taxon>
        <taxon>metagenomes</taxon>
        <taxon>ecological metagenomes</taxon>
    </lineage>
</organism>
<evidence type="ECO:0000256" key="1">
    <source>
        <dbReference type="ARBA" id="ARBA00001946"/>
    </source>
</evidence>
<accession>A0A381X2N1</accession>
<evidence type="ECO:0000256" key="5">
    <source>
        <dbReference type="ARBA" id="ARBA00022842"/>
    </source>
</evidence>
<keyword evidence="4" id="KW-0808">Transferase</keyword>
<reference evidence="7" key="1">
    <citation type="submission" date="2018-05" db="EMBL/GenBank/DDBJ databases">
        <authorList>
            <person name="Lanie J.A."/>
            <person name="Ng W.-L."/>
            <person name="Kazmierczak K.M."/>
            <person name="Andrzejewski T.M."/>
            <person name="Davidsen T.M."/>
            <person name="Wayne K.J."/>
            <person name="Tettelin H."/>
            <person name="Glass J.I."/>
            <person name="Rusch D."/>
            <person name="Podicherti R."/>
            <person name="Tsui H.-C.T."/>
            <person name="Winkler M.E."/>
        </authorList>
    </citation>
    <scope>NUCLEOTIDE SEQUENCE</scope>
</reference>
<sequence>MFLGDLLEEIQGQTYQDYEVIVVDSGSFDGTVDIARTFGVQLVEIASRDFTFGFSLNKGIEASRGRFIVLVSAHTTPVDTEWLGSLVEPLRDPKVAMTYGRQVGEIRSKFSERQDFRRIFGEERQVIR</sequence>
<evidence type="ECO:0000313" key="7">
    <source>
        <dbReference type="EMBL" id="SVA58427.1"/>
    </source>
</evidence>
<dbReference type="InterPro" id="IPR050256">
    <property type="entry name" value="Glycosyltransferase_2"/>
</dbReference>
<dbReference type="EMBL" id="UINC01013541">
    <property type="protein sequence ID" value="SVA58427.1"/>
    <property type="molecule type" value="Genomic_DNA"/>
</dbReference>
<feature type="non-terminal residue" evidence="7">
    <location>
        <position position="128"/>
    </location>
</feature>
<evidence type="ECO:0000256" key="3">
    <source>
        <dbReference type="ARBA" id="ARBA00022676"/>
    </source>
</evidence>
<dbReference type="Pfam" id="PF00535">
    <property type="entry name" value="Glycos_transf_2"/>
    <property type="match status" value="1"/>
</dbReference>
<dbReference type="GO" id="GO:0016757">
    <property type="term" value="F:glycosyltransferase activity"/>
    <property type="evidence" value="ECO:0007669"/>
    <property type="project" value="UniProtKB-KW"/>
</dbReference>
<comment type="similarity">
    <text evidence="2">Belongs to the glycosyltransferase 2 family.</text>
</comment>
<keyword evidence="3" id="KW-0328">Glycosyltransferase</keyword>
<name>A0A381X2N1_9ZZZZ</name>
<keyword evidence="5" id="KW-0460">Magnesium</keyword>
<dbReference type="SUPFAM" id="SSF53448">
    <property type="entry name" value="Nucleotide-diphospho-sugar transferases"/>
    <property type="match status" value="1"/>
</dbReference>
<evidence type="ECO:0000259" key="6">
    <source>
        <dbReference type="Pfam" id="PF00535"/>
    </source>
</evidence>